<evidence type="ECO:0000313" key="9">
    <source>
        <dbReference type="EMBL" id="ABC89350.1"/>
    </source>
</evidence>
<dbReference type="SUPFAM" id="SSF158472">
    <property type="entry name" value="HAMP domain-like"/>
    <property type="match status" value="1"/>
</dbReference>
<dbReference type="SMART" id="SM00283">
    <property type="entry name" value="MA"/>
    <property type="match status" value="1"/>
</dbReference>
<feature type="region of interest" description="Disordered" evidence="5">
    <location>
        <begin position="652"/>
        <end position="672"/>
    </location>
</feature>
<evidence type="ECO:0000256" key="4">
    <source>
        <dbReference type="PROSITE-ProRule" id="PRU00284"/>
    </source>
</evidence>
<dbReference type="PANTHER" id="PTHR43531">
    <property type="entry name" value="PROTEIN ICFG"/>
    <property type="match status" value="1"/>
</dbReference>
<feature type="transmembrane region" description="Helical" evidence="6">
    <location>
        <begin position="191"/>
        <end position="215"/>
    </location>
</feature>
<feature type="transmembrane region" description="Helical" evidence="6">
    <location>
        <begin position="15"/>
        <end position="34"/>
    </location>
</feature>
<keyword evidence="4" id="KW-0807">Transducer</keyword>
<feature type="region of interest" description="Disordered" evidence="5">
    <location>
        <begin position="270"/>
        <end position="293"/>
    </location>
</feature>
<dbReference type="CDD" id="cd11386">
    <property type="entry name" value="MCP_signal"/>
    <property type="match status" value="1"/>
</dbReference>
<evidence type="ECO:0000256" key="3">
    <source>
        <dbReference type="ARBA" id="ARBA00029447"/>
    </source>
</evidence>
<name>Q2KCT6_RHIEC</name>
<dbReference type="EMBL" id="CP000133">
    <property type="protein sequence ID" value="ABC89350.1"/>
    <property type="molecule type" value="Genomic_DNA"/>
</dbReference>
<organism evidence="9 10">
    <name type="scientific">Rhizobium etli (strain ATCC 51251 / DSM 11541 / JCM 21823 / NBRC 15573 / CFN 42)</name>
    <dbReference type="NCBI Taxonomy" id="347834"/>
    <lineage>
        <taxon>Bacteria</taxon>
        <taxon>Pseudomonadati</taxon>
        <taxon>Pseudomonadota</taxon>
        <taxon>Alphaproteobacteria</taxon>
        <taxon>Hyphomicrobiales</taxon>
        <taxon>Rhizobiaceae</taxon>
        <taxon>Rhizobium/Agrobacterium group</taxon>
        <taxon>Rhizobium</taxon>
    </lineage>
</organism>
<keyword evidence="6" id="KW-0812">Transmembrane</keyword>
<dbReference type="AlphaFoldDB" id="Q2KCT6"/>
<dbReference type="eggNOG" id="COG0840">
    <property type="taxonomic scope" value="Bacteria"/>
</dbReference>
<evidence type="ECO:0000256" key="6">
    <source>
        <dbReference type="SAM" id="Phobius"/>
    </source>
</evidence>
<dbReference type="CDD" id="cd06225">
    <property type="entry name" value="HAMP"/>
    <property type="match status" value="1"/>
</dbReference>
<keyword evidence="6" id="KW-1133">Transmembrane helix</keyword>
<dbReference type="HOGENOM" id="CLU_000445_107_20_5"/>
<feature type="domain" description="HAMP" evidence="8">
    <location>
        <begin position="294"/>
        <end position="346"/>
    </location>
</feature>
<dbReference type="GO" id="GO:0016020">
    <property type="term" value="C:membrane"/>
    <property type="evidence" value="ECO:0007669"/>
    <property type="project" value="UniProtKB-SubCell"/>
</dbReference>
<accession>Q2KCT6</accession>
<keyword evidence="10" id="KW-1185">Reference proteome</keyword>
<sequence>MTFPMLKHLKIRTKIISVVSLLGLITMAGLVYVISEFRRADTAYSAFIDHEAQASMLSARASASVVASVLQVTLLADMKPDTPAFQTALATPSKLPQARDRMKQALTLVPSRKAAIDEIQAGIDDIEALANKIIEQSKAKDSAGALANVALINAKLDALTPKMIANNDAMMALLNDGGDALSASVDGRITFCLILIGIAVLAAVGISIAVAQWGISGPMAQLRLRMARLAEGDTDSEIVGLDRGDEIGQMAKAVSIFRDNAIERRQIEARAEADRSVSDGERREREAQKAREASELDRAVAALGDGLRRLAAGDLASHINEPFVAHLDALRQDFNHSVEKLNETLQAVGANARAIGAGANEIRSSADELSRRTEQQSASVEETAAALEEITTTVRDAAKRAEEASQLVTRTRLGAEKSGEIVRRAVSAMQQIEQSSAAIGNIIGVIDDIAFQTNLLALNAGVEAARAGEAGKGFAVVAQEVRELAQRSAKAAKEIKDLITNSGTHVQTGVSLVGETGKALDAIVTEVQEINQHVHAIAEASREQSIGLQEINTAVNTMDQGTQQNAAMVEQSTAASHSLATEATALNNLLGQFRLTGTGSFAAAAQITSARSPTALRAPARPVAKPPAIRVAREGTARPTASPARALGQTLANAFGGGSTPSKSHEADWTEF</sequence>
<feature type="compositionally biased region" description="Basic and acidic residues" evidence="5">
    <location>
        <begin position="663"/>
        <end position="672"/>
    </location>
</feature>
<comment type="similarity">
    <text evidence="3">Belongs to the methyl-accepting chemotaxis (MCP) protein family.</text>
</comment>
<dbReference type="PANTHER" id="PTHR43531:SF11">
    <property type="entry name" value="METHYL-ACCEPTING CHEMOTAXIS PROTEIN 3"/>
    <property type="match status" value="1"/>
</dbReference>
<dbReference type="KEGG" id="ret:RHE_CH00532"/>
<dbReference type="InterPro" id="IPR051310">
    <property type="entry name" value="MCP_chemotaxis"/>
</dbReference>
<dbReference type="Proteomes" id="UP000001936">
    <property type="component" value="Chromosome"/>
</dbReference>
<evidence type="ECO:0000256" key="2">
    <source>
        <dbReference type="ARBA" id="ARBA00022500"/>
    </source>
</evidence>
<dbReference type="SMART" id="SM00304">
    <property type="entry name" value="HAMP"/>
    <property type="match status" value="2"/>
</dbReference>
<comment type="subcellular location">
    <subcellularLocation>
        <location evidence="1">Membrane</location>
    </subcellularLocation>
</comment>
<keyword evidence="2" id="KW-0145">Chemotaxis</keyword>
<feature type="domain" description="Methyl-accepting transducer" evidence="7">
    <location>
        <begin position="351"/>
        <end position="580"/>
    </location>
</feature>
<evidence type="ECO:0000259" key="7">
    <source>
        <dbReference type="PROSITE" id="PS50111"/>
    </source>
</evidence>
<dbReference type="GO" id="GO:0006935">
    <property type="term" value="P:chemotaxis"/>
    <property type="evidence" value="ECO:0007669"/>
    <property type="project" value="UniProtKB-KW"/>
</dbReference>
<proteinExistence type="inferred from homology"/>
<dbReference type="FunFam" id="1.10.287.950:FF:000001">
    <property type="entry name" value="Methyl-accepting chemotaxis sensory transducer"/>
    <property type="match status" value="1"/>
</dbReference>
<dbReference type="PROSITE" id="PS50885">
    <property type="entry name" value="HAMP"/>
    <property type="match status" value="2"/>
</dbReference>
<gene>
    <name evidence="9" type="primary">mcpAch</name>
    <name evidence="9" type="ordered locus">RHE_CH00532</name>
</gene>
<protein>
    <submittedName>
        <fullName evidence="9">Methyl-accepting chemotaxis protein</fullName>
    </submittedName>
</protein>
<evidence type="ECO:0000256" key="1">
    <source>
        <dbReference type="ARBA" id="ARBA00004370"/>
    </source>
</evidence>
<dbReference type="Pfam" id="PF00015">
    <property type="entry name" value="MCPsignal"/>
    <property type="match status" value="1"/>
</dbReference>
<keyword evidence="6" id="KW-0472">Membrane</keyword>
<feature type="domain" description="HAMP" evidence="8">
    <location>
        <begin position="213"/>
        <end position="266"/>
    </location>
</feature>
<dbReference type="Gene3D" id="1.10.287.950">
    <property type="entry name" value="Methyl-accepting chemotaxis protein"/>
    <property type="match status" value="1"/>
</dbReference>
<dbReference type="SUPFAM" id="SSF58104">
    <property type="entry name" value="Methyl-accepting chemotaxis protein (MCP) signaling domain"/>
    <property type="match status" value="1"/>
</dbReference>
<evidence type="ECO:0000259" key="8">
    <source>
        <dbReference type="PROSITE" id="PS50885"/>
    </source>
</evidence>
<evidence type="ECO:0000313" key="10">
    <source>
        <dbReference type="Proteomes" id="UP000001936"/>
    </source>
</evidence>
<evidence type="ECO:0000256" key="5">
    <source>
        <dbReference type="SAM" id="MobiDB-lite"/>
    </source>
</evidence>
<dbReference type="GO" id="GO:0007165">
    <property type="term" value="P:signal transduction"/>
    <property type="evidence" value="ECO:0007669"/>
    <property type="project" value="UniProtKB-KW"/>
</dbReference>
<dbReference type="InterPro" id="IPR003660">
    <property type="entry name" value="HAMP_dom"/>
</dbReference>
<dbReference type="InterPro" id="IPR004089">
    <property type="entry name" value="MCPsignal_dom"/>
</dbReference>
<reference evidence="9 10" key="1">
    <citation type="journal article" date="2006" name="Proc. Natl. Acad. Sci. U.S.A.">
        <title>The partitioned Rhizobium etli genome: genetic and metabolic redundancy in seven interacting replicons.</title>
        <authorList>
            <person name="Gonzalez V."/>
            <person name="Santamaria R.I."/>
            <person name="Bustos P."/>
            <person name="Hernandez-Gonzalez I."/>
            <person name="Medrano-Soto A."/>
            <person name="Moreno-Hagelsieb G."/>
            <person name="Janga S.C."/>
            <person name="Ramirez M.A."/>
            <person name="Jimenez-Jacinto V."/>
            <person name="Collado-Vides J."/>
            <person name="Davila G."/>
        </authorList>
    </citation>
    <scope>NUCLEOTIDE SEQUENCE [LARGE SCALE GENOMIC DNA]</scope>
    <source>
        <strain evidence="10">ATCC 51251 / DSM 11541 / JCM 21823 / NBRC 15573 / CFN 42</strain>
    </source>
</reference>
<dbReference type="Gene3D" id="6.10.340.10">
    <property type="match status" value="1"/>
</dbReference>
<dbReference type="PROSITE" id="PS50111">
    <property type="entry name" value="CHEMOTAXIS_TRANSDUC_2"/>
    <property type="match status" value="1"/>
</dbReference>
<dbReference type="Pfam" id="PF00672">
    <property type="entry name" value="HAMP"/>
    <property type="match status" value="1"/>
</dbReference>